<evidence type="ECO:0000256" key="4">
    <source>
        <dbReference type="ARBA" id="ARBA00009868"/>
    </source>
</evidence>
<gene>
    <name evidence="16" type="ORF">AFK24_23880</name>
</gene>
<dbReference type="InterPro" id="IPR032675">
    <property type="entry name" value="LRR_dom_sf"/>
</dbReference>
<dbReference type="SMART" id="SM00369">
    <property type="entry name" value="LRR_TYP"/>
    <property type="match status" value="2"/>
</dbReference>
<evidence type="ECO:0000256" key="11">
    <source>
        <dbReference type="ARBA" id="ARBA00022843"/>
    </source>
</evidence>
<dbReference type="PATRIC" id="fig|317.243.peg.63"/>
<dbReference type="PROSITE" id="PS51450">
    <property type="entry name" value="LRR"/>
    <property type="match status" value="1"/>
</dbReference>
<keyword evidence="10 14" id="KW-0833">Ubl conjugation pathway</keyword>
<keyword evidence="8 14" id="KW-0808">Transferase</keyword>
<sequence>MPDAVIDPYRNALLDAFVASHGAIVKSPAAYARQVIKAHVKQRWQQDIEPDDVRLNTFIYSEVRGADTYPATLHTSLSLTNALLRKWHQHLTMFSGLGYVQPYRAGGLPMRLVPSLNTVYHSLVYEGLYRRCEPQTYGADTHLDIDPAEFKKFVWATDLRQQYMAYLRTFIDAHARHYPVLAKAAFLKAAFLQRDENSLQEIDKQLVLKSLGLPASQQWQALTPELLEGSVPTDPHIVVALLQVHRYRASDALVIKNAQTGRTVLYVPGNSSPLHGFENEQQLAQWVAEQCRDVLKRRSLEGHFPEKDAHDGVFLSGLHNALEGIARYPRWLNNATGIWSPIHCVHAGSKIHGDPFVFLRDRMVERLRADAIFSIHTRGDARLEGFAQGLNRSLIFTGAVALIVPEAIPYIVGLSISLIGVGAEQAANGRTLHERRQGGERVVFGLLNALPLAAEKLIAVASDAGAAAEEVTTVTVELKPARGATTDSEPQPSNFIQPRFDYAPQNLRSLDARLRESLRAYEAPPDSLRGQPTIHGPNGMLDIYHREGRYFVALHDKAYEIRWEEAARQWRITDGNGKPGPLLKQQENDQWDIDLGGLKGGMEGDQVVPNLPIMPSEPSLHEQVNVLYPGFTSDQTAEFLAELRANGTSVEIQLARLSMEFKTLERVLERWAKGPMTWRAVTETHSVPISELARRQAADIIKRCWQRLTPVDGPVALRLDGYVLDLHGIATGDLPHLPADFSHVTAVNLSRTYISQQSASELLSKTPNLRWLNIENNFLRGVPTSVARLRHLTRLSLANNRIVLTPFARDLLRPLSGLRLLNLERNPLGGALDVSSMPGLINLFLRSTGLEEAPAGVFELPQLMALDLRNNRITTLPDAFFETPWAPHRTLLDGNPLAIGTRARIAQIGGPSVAVEPVEGVDVWLQRTPALARRQRRTLWELYGAEEHADDFFDLLARLRSSADFNLTPDAVTERVWLLMEAGAEDQALRSRLVAMAANPQTCVDGATVMFSEMELEVLVTKARALATAGHEGPQLLTLLRGLLRLEEVDGIARADAAGRIGFTEDVEVLLAYRVGLVSRLDLPLSTRTMQFSNSASVTPEMLDRAEQLVLGRETQAALVEFALKREFWLLYLEERYPAEFLACRKTTELRMEALDDLQSEGAMTDGAYKNAAEEILRQRRADESMLMKQLTQAEVAQSPGANSV</sequence>
<evidence type="ECO:0000256" key="12">
    <source>
        <dbReference type="ARBA" id="ARBA00023026"/>
    </source>
</evidence>
<organism evidence="16 17">
    <name type="scientific">Pseudomonas syringae</name>
    <dbReference type="NCBI Taxonomy" id="317"/>
    <lineage>
        <taxon>Bacteria</taxon>
        <taxon>Pseudomonadati</taxon>
        <taxon>Pseudomonadota</taxon>
        <taxon>Gammaproteobacteria</taxon>
        <taxon>Pseudomonadales</taxon>
        <taxon>Pseudomonadaceae</taxon>
        <taxon>Pseudomonas</taxon>
    </lineage>
</organism>
<dbReference type="PANTHER" id="PTHR47114:SF2">
    <property type="entry name" value="OLIGODENDROCYTE-MYELIN GLYCOPROTEIN"/>
    <property type="match status" value="1"/>
</dbReference>
<evidence type="ECO:0000256" key="7">
    <source>
        <dbReference type="ARBA" id="ARBA00022614"/>
    </source>
</evidence>
<evidence type="ECO:0000313" key="17">
    <source>
        <dbReference type="Proteomes" id="UP000093104"/>
    </source>
</evidence>
<proteinExistence type="inferred from homology"/>
<dbReference type="Pfam" id="PF14496">
    <property type="entry name" value="NEL"/>
    <property type="match status" value="1"/>
</dbReference>
<dbReference type="RefSeq" id="WP_065835579.1">
    <property type="nucleotide sequence ID" value="NZ_LGSI01000068.1"/>
</dbReference>
<dbReference type="PANTHER" id="PTHR47114">
    <property type="match status" value="1"/>
</dbReference>
<comment type="similarity">
    <text evidence="4 14">Belongs to the LRR-containing bacterial E3 ligase family.</text>
</comment>
<keyword evidence="13 14" id="KW-1035">Host cytoplasm</keyword>
<feature type="domain" description="NEL" evidence="15">
    <location>
        <begin position="916"/>
        <end position="1205"/>
    </location>
</feature>
<dbReference type="Gene3D" id="1.20.58.360">
    <property type="entry name" value="Shigella T3SS effector IpaH defines"/>
    <property type="match status" value="1"/>
</dbReference>
<evidence type="ECO:0000256" key="8">
    <source>
        <dbReference type="ARBA" id="ARBA00022679"/>
    </source>
</evidence>
<evidence type="ECO:0000259" key="15">
    <source>
        <dbReference type="PROSITE" id="PS52053"/>
    </source>
</evidence>
<accession>A0A1C7Z0Z2</accession>
<dbReference type="AlphaFoldDB" id="A0A1C7Z0Z2"/>
<dbReference type="OrthoDB" id="7022734at2"/>
<evidence type="ECO:0000256" key="14">
    <source>
        <dbReference type="PROSITE-ProRule" id="PRU01398"/>
    </source>
</evidence>
<dbReference type="InterPro" id="IPR001611">
    <property type="entry name" value="Leu-rich_rpt"/>
</dbReference>
<dbReference type="EMBL" id="LGSI01000068">
    <property type="protein sequence ID" value="OCR22168.1"/>
    <property type="molecule type" value="Genomic_DNA"/>
</dbReference>
<dbReference type="InterPro" id="IPR051071">
    <property type="entry name" value="LRR-bact_E3_ubiq_ligases"/>
</dbReference>
<evidence type="ECO:0000256" key="13">
    <source>
        <dbReference type="ARBA" id="ARBA00023200"/>
    </source>
</evidence>
<feature type="active site" description="Glycyl thioester intermediate" evidence="14">
    <location>
        <position position="1003"/>
    </location>
</feature>
<keyword evidence="11 14" id="KW-0832">Ubl conjugation</keyword>
<dbReference type="Proteomes" id="UP000093104">
    <property type="component" value="Unassembled WGS sequence"/>
</dbReference>
<keyword evidence="6 14" id="KW-0964">Secreted</keyword>
<evidence type="ECO:0000313" key="16">
    <source>
        <dbReference type="EMBL" id="OCR22168.1"/>
    </source>
</evidence>
<evidence type="ECO:0000256" key="10">
    <source>
        <dbReference type="ARBA" id="ARBA00022786"/>
    </source>
</evidence>
<dbReference type="PROSITE" id="PS52053">
    <property type="entry name" value="NEL"/>
    <property type="match status" value="1"/>
</dbReference>
<evidence type="ECO:0000256" key="6">
    <source>
        <dbReference type="ARBA" id="ARBA00022525"/>
    </source>
</evidence>
<dbReference type="InterPro" id="IPR046673">
    <property type="entry name" value="ToxA_N"/>
</dbReference>
<evidence type="ECO:0000256" key="9">
    <source>
        <dbReference type="ARBA" id="ARBA00022737"/>
    </source>
</evidence>
<reference evidence="16 17" key="1">
    <citation type="submission" date="2015-07" db="EMBL/GenBank/DDBJ databases">
        <title>Draft genome sequence of a diazotrophic, plant growth-promoting rhizobacterium of the Pseudomonas syringae complex.</title>
        <authorList>
            <person name="Patten C.L."/>
            <person name="Jeong H."/>
        </authorList>
    </citation>
    <scope>NUCLEOTIDE SEQUENCE [LARGE SCALE GENOMIC DNA]</scope>
    <source>
        <strain evidence="16 17">GR12-2</strain>
    </source>
</reference>
<keyword evidence="12" id="KW-0843">Virulence</keyword>
<dbReference type="GO" id="GO:0030430">
    <property type="term" value="C:host cell cytoplasm"/>
    <property type="evidence" value="ECO:0007669"/>
    <property type="project" value="UniProtKB-SubCell"/>
</dbReference>
<dbReference type="GO" id="GO:0005576">
    <property type="term" value="C:extracellular region"/>
    <property type="evidence" value="ECO:0007669"/>
    <property type="project" value="UniProtKB-SubCell"/>
</dbReference>
<dbReference type="InterPro" id="IPR003591">
    <property type="entry name" value="Leu-rich_rpt_typical-subtyp"/>
</dbReference>
<dbReference type="Pfam" id="PF13855">
    <property type="entry name" value="LRR_8"/>
    <property type="match status" value="1"/>
</dbReference>
<keyword evidence="7" id="KW-0433">Leucine-rich repeat</keyword>
<dbReference type="InterPro" id="IPR029487">
    <property type="entry name" value="NEL_dom"/>
</dbReference>
<dbReference type="SUPFAM" id="SSF52058">
    <property type="entry name" value="L domain-like"/>
    <property type="match status" value="1"/>
</dbReference>
<dbReference type="SMART" id="SM00364">
    <property type="entry name" value="LRR_BAC"/>
    <property type="match status" value="2"/>
</dbReference>
<evidence type="ECO:0000256" key="3">
    <source>
        <dbReference type="ARBA" id="ARBA00004613"/>
    </source>
</evidence>
<comment type="PTM">
    <text evidence="14">Ubiquitinated in the presence of host E1 ubiquitin-activating enzyme, E2 ubiquitin-conjugating enzyme and ubiquitin.</text>
</comment>
<dbReference type="GO" id="GO:0016567">
    <property type="term" value="P:protein ubiquitination"/>
    <property type="evidence" value="ECO:0007669"/>
    <property type="project" value="InterPro"/>
</dbReference>
<protein>
    <recommendedName>
        <fullName evidence="5">RING-type E3 ubiquitin transferase</fullName>
        <ecNumber evidence="5">2.3.2.27</ecNumber>
    </recommendedName>
</protein>
<comment type="subcellular location">
    <subcellularLocation>
        <location evidence="2">Host cytoplasm</location>
    </subcellularLocation>
    <subcellularLocation>
        <location evidence="3">Secreted</location>
    </subcellularLocation>
</comment>
<evidence type="ECO:0000256" key="1">
    <source>
        <dbReference type="ARBA" id="ARBA00000900"/>
    </source>
</evidence>
<comment type="catalytic activity">
    <reaction evidence="1">
        <text>S-ubiquitinyl-[E2 ubiquitin-conjugating enzyme]-L-cysteine + [acceptor protein]-L-lysine = [E2 ubiquitin-conjugating enzyme]-L-cysteine + N(6)-ubiquitinyl-[acceptor protein]-L-lysine.</text>
        <dbReference type="EC" id="2.3.2.27"/>
    </reaction>
</comment>
<dbReference type="EC" id="2.3.2.27" evidence="5"/>
<evidence type="ECO:0000256" key="2">
    <source>
        <dbReference type="ARBA" id="ARBA00004192"/>
    </source>
</evidence>
<dbReference type="Gene3D" id="3.80.10.10">
    <property type="entry name" value="Ribonuclease Inhibitor"/>
    <property type="match status" value="1"/>
</dbReference>
<name>A0A1C7Z0Z2_PSESX</name>
<keyword evidence="9" id="KW-0677">Repeat</keyword>
<dbReference type="Pfam" id="PF20178">
    <property type="entry name" value="ToxA_N"/>
    <property type="match status" value="1"/>
</dbReference>
<evidence type="ECO:0000256" key="5">
    <source>
        <dbReference type="ARBA" id="ARBA00012483"/>
    </source>
</evidence>
<dbReference type="GO" id="GO:0061630">
    <property type="term" value="F:ubiquitin protein ligase activity"/>
    <property type="evidence" value="ECO:0007669"/>
    <property type="project" value="UniProtKB-EC"/>
</dbReference>
<comment type="caution">
    <text evidence="16">The sequence shown here is derived from an EMBL/GenBank/DDBJ whole genome shotgun (WGS) entry which is preliminary data.</text>
</comment>